<dbReference type="AlphaFoldDB" id="A0A238VA50"/>
<dbReference type="RefSeq" id="WP_089383615.1">
    <property type="nucleotide sequence ID" value="NZ_FZNQ01000002.1"/>
</dbReference>
<dbReference type="Proteomes" id="UP000198397">
    <property type="component" value="Unassembled WGS sequence"/>
</dbReference>
<dbReference type="PANTHER" id="PTHR42860:SF1">
    <property type="entry name" value="VITAMIN B12-BINDING PROTEIN"/>
    <property type="match status" value="1"/>
</dbReference>
<dbReference type="SUPFAM" id="SSF53807">
    <property type="entry name" value="Helical backbone' metal receptor"/>
    <property type="match status" value="1"/>
</dbReference>
<proteinExistence type="predicted"/>
<dbReference type="OrthoDB" id="9784at2157"/>
<dbReference type="Gene3D" id="3.40.50.1980">
    <property type="entry name" value="Nitrogenase molybdenum iron protein domain"/>
    <property type="match status" value="2"/>
</dbReference>
<keyword evidence="3" id="KW-1185">Reference proteome</keyword>
<dbReference type="EMBL" id="FZNQ01000002">
    <property type="protein sequence ID" value="SNR31275.1"/>
    <property type="molecule type" value="Genomic_DNA"/>
</dbReference>
<dbReference type="InterPro" id="IPR002491">
    <property type="entry name" value="ABC_transptr_periplasmic_BD"/>
</dbReference>
<dbReference type="PROSITE" id="PS50983">
    <property type="entry name" value="FE_B12_PBP"/>
    <property type="match status" value="1"/>
</dbReference>
<dbReference type="InterPro" id="IPR051030">
    <property type="entry name" value="Vitamin_B12-ABC_binding"/>
</dbReference>
<evidence type="ECO:0000259" key="1">
    <source>
        <dbReference type="PROSITE" id="PS50983"/>
    </source>
</evidence>
<sequence length="320" mass="33753">MSTHSVVSLFPSASEVAAELGVVPAAVSHQCDHPPAVRDRPTLTGLVRDLDADPANADRIVAFDDVYYLDGDVLADADPDVVLTQGVCAVCALDAGLAHEAVERLDLDATVLDVHAETLEDVLENIDRVGEAIGRSGAATALRADLESRIERVKTADGAPPSNSRRPRVAVLDWTDPIRHGGLWVPELIEAAGGECGLAEPGSRAGKVSSAELRSFDPEVLVVAPCGYDLAESTAATEELLVREAFETVAAVQAGRVYAMDGAAHFNRHSHRVVDALETLAEVIRSPDASVAVEKHVSEGIADSSVEKRVRRVTVPGVEG</sequence>
<dbReference type="PANTHER" id="PTHR42860">
    <property type="entry name" value="VITAMIN B12-BINDING PROTEIN"/>
    <property type="match status" value="1"/>
</dbReference>
<evidence type="ECO:0000313" key="3">
    <source>
        <dbReference type="Proteomes" id="UP000198397"/>
    </source>
</evidence>
<reference evidence="2 3" key="1">
    <citation type="submission" date="2017-06" db="EMBL/GenBank/DDBJ databases">
        <authorList>
            <person name="Kim H.J."/>
            <person name="Triplett B.A."/>
        </authorList>
    </citation>
    <scope>NUCLEOTIDE SEQUENCE [LARGE SCALE GENOMIC DNA]</scope>
    <source>
        <strain evidence="2 3">DSM 8800</strain>
    </source>
</reference>
<gene>
    <name evidence="2" type="ORF">SAMN06264855_102161</name>
</gene>
<dbReference type="Pfam" id="PF01497">
    <property type="entry name" value="Peripla_BP_2"/>
    <property type="match status" value="1"/>
</dbReference>
<feature type="domain" description="Fe/B12 periplasmic-binding" evidence="1">
    <location>
        <begin position="5"/>
        <end position="288"/>
    </location>
</feature>
<protein>
    <submittedName>
        <fullName evidence="2">Iron complex transport system substrate-binding protein</fullName>
    </submittedName>
</protein>
<accession>A0A238VA50</accession>
<name>A0A238VA50_HALVU</name>
<organism evidence="2 3">
    <name type="scientific">Halorubrum vacuolatum</name>
    <name type="common">Natronobacterium vacuolatum</name>
    <dbReference type="NCBI Taxonomy" id="63740"/>
    <lineage>
        <taxon>Archaea</taxon>
        <taxon>Methanobacteriati</taxon>
        <taxon>Methanobacteriota</taxon>
        <taxon>Stenosarchaea group</taxon>
        <taxon>Halobacteria</taxon>
        <taxon>Halobacteriales</taxon>
        <taxon>Haloferacaceae</taxon>
        <taxon>Halorubrum</taxon>
    </lineage>
</organism>
<evidence type="ECO:0000313" key="2">
    <source>
        <dbReference type="EMBL" id="SNR31275.1"/>
    </source>
</evidence>